<dbReference type="Proteomes" id="UP000887565">
    <property type="component" value="Unplaced"/>
</dbReference>
<keyword evidence="1" id="KW-0812">Transmembrane</keyword>
<proteinExistence type="predicted"/>
<name>A0A915J913_ROMCU</name>
<accession>A0A915J913</accession>
<dbReference type="AlphaFoldDB" id="A0A915J913"/>
<keyword evidence="1" id="KW-0472">Membrane</keyword>
<dbReference type="WBParaSite" id="nRc.2.0.1.t22954-RA">
    <property type="protein sequence ID" value="nRc.2.0.1.t22954-RA"/>
    <property type="gene ID" value="nRc.2.0.1.g22954"/>
</dbReference>
<feature type="transmembrane region" description="Helical" evidence="1">
    <location>
        <begin position="21"/>
        <end position="39"/>
    </location>
</feature>
<keyword evidence="1" id="KW-1133">Transmembrane helix</keyword>
<evidence type="ECO:0000313" key="2">
    <source>
        <dbReference type="Proteomes" id="UP000887565"/>
    </source>
</evidence>
<protein>
    <submittedName>
        <fullName evidence="3">Uncharacterized protein</fullName>
    </submittedName>
</protein>
<sequence>MCGKEGAQGQLFIFNNAAMRQGSHISILDILILFYLWAYKIDKQTFHMHELQLSIRKLETIL</sequence>
<keyword evidence="2" id="KW-1185">Reference proteome</keyword>
<reference evidence="3" key="1">
    <citation type="submission" date="2022-11" db="UniProtKB">
        <authorList>
            <consortium name="WormBaseParasite"/>
        </authorList>
    </citation>
    <scope>IDENTIFICATION</scope>
</reference>
<evidence type="ECO:0000313" key="3">
    <source>
        <dbReference type="WBParaSite" id="nRc.2.0.1.t22954-RA"/>
    </source>
</evidence>
<evidence type="ECO:0000256" key="1">
    <source>
        <dbReference type="SAM" id="Phobius"/>
    </source>
</evidence>
<organism evidence="2 3">
    <name type="scientific">Romanomermis culicivorax</name>
    <name type="common">Nematode worm</name>
    <dbReference type="NCBI Taxonomy" id="13658"/>
    <lineage>
        <taxon>Eukaryota</taxon>
        <taxon>Metazoa</taxon>
        <taxon>Ecdysozoa</taxon>
        <taxon>Nematoda</taxon>
        <taxon>Enoplea</taxon>
        <taxon>Dorylaimia</taxon>
        <taxon>Mermithida</taxon>
        <taxon>Mermithoidea</taxon>
        <taxon>Mermithidae</taxon>
        <taxon>Romanomermis</taxon>
    </lineage>
</organism>